<sequence>MVTGIILPGSHLYHLRRTLLLRRGLIIIILMETFSDCFIS</sequence>
<proteinExistence type="predicted"/>
<reference evidence="1" key="1">
    <citation type="submission" date="2018-11" db="EMBL/GenBank/DDBJ databases">
        <authorList>
            <consortium name="Genoscope - CEA"/>
            <person name="William W."/>
        </authorList>
    </citation>
    <scope>NUCLEOTIDE SEQUENCE</scope>
</reference>
<organism evidence="1">
    <name type="scientific">Brassica campestris</name>
    <name type="common">Field mustard</name>
    <dbReference type="NCBI Taxonomy" id="3711"/>
    <lineage>
        <taxon>Eukaryota</taxon>
        <taxon>Viridiplantae</taxon>
        <taxon>Streptophyta</taxon>
        <taxon>Embryophyta</taxon>
        <taxon>Tracheophyta</taxon>
        <taxon>Spermatophyta</taxon>
        <taxon>Magnoliopsida</taxon>
        <taxon>eudicotyledons</taxon>
        <taxon>Gunneridae</taxon>
        <taxon>Pentapetalae</taxon>
        <taxon>rosids</taxon>
        <taxon>malvids</taxon>
        <taxon>Brassicales</taxon>
        <taxon>Brassicaceae</taxon>
        <taxon>Brassiceae</taxon>
        <taxon>Brassica</taxon>
    </lineage>
</organism>
<name>A0A3P5YIR6_BRACM</name>
<protein>
    <submittedName>
        <fullName evidence="1">Uncharacterized protein</fullName>
    </submittedName>
</protein>
<evidence type="ECO:0000313" key="1">
    <source>
        <dbReference type="EMBL" id="VDC61300.1"/>
    </source>
</evidence>
<dbReference type="EMBL" id="LR031568">
    <property type="protein sequence ID" value="VDC61300.1"/>
    <property type="molecule type" value="Genomic_DNA"/>
</dbReference>
<gene>
    <name evidence="1" type="ORF">BRAA09T38911Z</name>
</gene>
<dbReference type="AlphaFoldDB" id="A0A3P5YIR6"/>
<accession>A0A3P5YIR6</accession>